<keyword evidence="8" id="KW-0472">Membrane</keyword>
<dbReference type="EMBL" id="HG994582">
    <property type="protein sequence ID" value="CAF2881514.1"/>
    <property type="molecule type" value="Genomic_DNA"/>
</dbReference>
<protein>
    <recommendedName>
        <fullName evidence="12">Novel acetylcholine receptor chaperone</fullName>
    </recommendedName>
</protein>
<keyword evidence="6" id="KW-0256">Endoplasmic reticulum</keyword>
<keyword evidence="9" id="KW-0576">Peroxisome</keyword>
<keyword evidence="10" id="KW-0143">Chaperone</keyword>
<proteinExistence type="inferred from homology"/>
<reference evidence="13" key="1">
    <citation type="submission" date="2021-02" db="EMBL/GenBank/DDBJ databases">
        <authorList>
            <person name="Bekaert M."/>
        </authorList>
    </citation>
    <scope>NUCLEOTIDE SEQUENCE</scope>
    <source>
        <strain evidence="13">IoA-00</strain>
    </source>
</reference>
<evidence type="ECO:0000313" key="14">
    <source>
        <dbReference type="Proteomes" id="UP000675881"/>
    </source>
</evidence>
<keyword evidence="14" id="KW-1185">Reference proteome</keyword>
<dbReference type="GO" id="GO:2000010">
    <property type="term" value="P:positive regulation of protein localization to cell surface"/>
    <property type="evidence" value="ECO:0007669"/>
    <property type="project" value="TreeGrafter"/>
</dbReference>
<evidence type="ECO:0000256" key="3">
    <source>
        <dbReference type="ARBA" id="ARBA00004585"/>
    </source>
</evidence>
<sequence length="157" mass="17866">MCAKAKDYLIQEYKGFSMIPVGRKALPGSGKDEKGTWAFIKTLYSNEYRWSVVKKVKLPSKWYRRTVGGLEILCGIIMCAVPHRKCKNVANILLLGFKTLNVYSHWAINDAFERTAPSLVFFLMLCCRLVVDWQLSKKKEKDPLISASTPSATKKDQ</sequence>
<evidence type="ECO:0000256" key="2">
    <source>
        <dbReference type="ARBA" id="ARBA00004541"/>
    </source>
</evidence>
<name>A0A7R8CP15_LEPSM</name>
<organism evidence="13 14">
    <name type="scientific">Lepeophtheirus salmonis</name>
    <name type="common">Salmon louse</name>
    <name type="synonym">Caligus salmonis</name>
    <dbReference type="NCBI Taxonomy" id="72036"/>
    <lineage>
        <taxon>Eukaryota</taxon>
        <taxon>Metazoa</taxon>
        <taxon>Ecdysozoa</taxon>
        <taxon>Arthropoda</taxon>
        <taxon>Crustacea</taxon>
        <taxon>Multicrustacea</taxon>
        <taxon>Hexanauplia</taxon>
        <taxon>Copepoda</taxon>
        <taxon>Siphonostomatoida</taxon>
        <taxon>Caligidae</taxon>
        <taxon>Lepeophtheirus</taxon>
    </lineage>
</organism>
<accession>A0A7R8CP15</accession>
<dbReference type="PANTHER" id="PTHR13163">
    <property type="entry name" value="SPINAL CORD EXPRESSION PROTEIN 4"/>
    <property type="match status" value="1"/>
</dbReference>
<gene>
    <name evidence="13" type="ORF">LSAA_7564</name>
</gene>
<comment type="subcellular location">
    <subcellularLocation>
        <location evidence="2">Cytoplasmic vesicle</location>
    </subcellularLocation>
    <subcellularLocation>
        <location evidence="1">Endoplasmic reticulum membrane</location>
        <topology evidence="1">Multi-pass membrane protein</topology>
    </subcellularLocation>
    <subcellularLocation>
        <location evidence="3">Peroxisome membrane</location>
        <topology evidence="3">Multi-pass membrane protein</topology>
    </subcellularLocation>
</comment>
<dbReference type="GO" id="GO:0005789">
    <property type="term" value="C:endoplasmic reticulum membrane"/>
    <property type="evidence" value="ECO:0007669"/>
    <property type="project" value="UniProtKB-SubCell"/>
</dbReference>
<evidence type="ECO:0000256" key="10">
    <source>
        <dbReference type="ARBA" id="ARBA00023186"/>
    </source>
</evidence>
<keyword evidence="7" id="KW-1133">Transmembrane helix</keyword>
<evidence type="ECO:0000256" key="1">
    <source>
        <dbReference type="ARBA" id="ARBA00004477"/>
    </source>
</evidence>
<dbReference type="Proteomes" id="UP000675881">
    <property type="component" value="Chromosome 3"/>
</dbReference>
<evidence type="ECO:0000256" key="9">
    <source>
        <dbReference type="ARBA" id="ARBA00023140"/>
    </source>
</evidence>
<comment type="similarity">
    <text evidence="4">Belongs to the DoxX family.</text>
</comment>
<evidence type="ECO:0000256" key="11">
    <source>
        <dbReference type="ARBA" id="ARBA00023329"/>
    </source>
</evidence>
<dbReference type="InterPro" id="IPR040399">
    <property type="entry name" value="TMEM35A/B"/>
</dbReference>
<dbReference type="PANTHER" id="PTHR13163:SF0">
    <property type="entry name" value="NOVEL ACETYLCHOLINE RECEPTOR CHAPERONE"/>
    <property type="match status" value="1"/>
</dbReference>
<dbReference type="AlphaFoldDB" id="A0A7R8CP15"/>
<evidence type="ECO:0000256" key="4">
    <source>
        <dbReference type="ARBA" id="ARBA00006679"/>
    </source>
</evidence>
<dbReference type="GO" id="GO:0051131">
    <property type="term" value="P:chaperone-mediated protein complex assembly"/>
    <property type="evidence" value="ECO:0007669"/>
    <property type="project" value="TreeGrafter"/>
</dbReference>
<keyword evidence="11" id="KW-0968">Cytoplasmic vesicle</keyword>
<evidence type="ECO:0000313" key="13">
    <source>
        <dbReference type="EMBL" id="CAF2881514.1"/>
    </source>
</evidence>
<evidence type="ECO:0000256" key="7">
    <source>
        <dbReference type="ARBA" id="ARBA00022989"/>
    </source>
</evidence>
<evidence type="ECO:0000256" key="12">
    <source>
        <dbReference type="ARBA" id="ARBA00024424"/>
    </source>
</evidence>
<evidence type="ECO:0000256" key="6">
    <source>
        <dbReference type="ARBA" id="ARBA00022824"/>
    </source>
</evidence>
<dbReference type="GO" id="GO:0005778">
    <property type="term" value="C:peroxisomal membrane"/>
    <property type="evidence" value="ECO:0007669"/>
    <property type="project" value="UniProtKB-SubCell"/>
</dbReference>
<evidence type="ECO:0000256" key="5">
    <source>
        <dbReference type="ARBA" id="ARBA00022692"/>
    </source>
</evidence>
<evidence type="ECO:0000256" key="8">
    <source>
        <dbReference type="ARBA" id="ARBA00023136"/>
    </source>
</evidence>
<dbReference type="GO" id="GO:0031410">
    <property type="term" value="C:cytoplasmic vesicle"/>
    <property type="evidence" value="ECO:0007669"/>
    <property type="project" value="UniProtKB-SubCell"/>
</dbReference>
<keyword evidence="5" id="KW-0812">Transmembrane</keyword>